<organism evidence="1 2">
    <name type="scientific">Anopheles minimus</name>
    <dbReference type="NCBI Taxonomy" id="112268"/>
    <lineage>
        <taxon>Eukaryota</taxon>
        <taxon>Metazoa</taxon>
        <taxon>Ecdysozoa</taxon>
        <taxon>Arthropoda</taxon>
        <taxon>Hexapoda</taxon>
        <taxon>Insecta</taxon>
        <taxon>Pterygota</taxon>
        <taxon>Neoptera</taxon>
        <taxon>Endopterygota</taxon>
        <taxon>Diptera</taxon>
        <taxon>Nematocera</taxon>
        <taxon>Culicoidea</taxon>
        <taxon>Culicidae</taxon>
        <taxon>Anophelinae</taxon>
        <taxon>Anopheles</taxon>
    </lineage>
</organism>
<name>A0A182W5C8_9DIPT</name>
<proteinExistence type="predicted"/>
<keyword evidence="2" id="KW-1185">Reference proteome</keyword>
<dbReference type="EnsemblMetazoa" id="AMIN005544-RA">
    <property type="protein sequence ID" value="AMIN005544-PA"/>
    <property type="gene ID" value="AMIN005544"/>
</dbReference>
<protein>
    <submittedName>
        <fullName evidence="1">Uncharacterized protein</fullName>
    </submittedName>
</protein>
<dbReference type="Proteomes" id="UP000075920">
    <property type="component" value="Unassembled WGS sequence"/>
</dbReference>
<reference evidence="2" key="1">
    <citation type="submission" date="2013-03" db="EMBL/GenBank/DDBJ databases">
        <title>The Genome Sequence of Anopheles minimus MINIMUS1.</title>
        <authorList>
            <consortium name="The Broad Institute Genomics Platform"/>
            <person name="Neafsey D.E."/>
            <person name="Walton C."/>
            <person name="Walker B."/>
            <person name="Young S.K."/>
            <person name="Zeng Q."/>
            <person name="Gargeya S."/>
            <person name="Fitzgerald M."/>
            <person name="Haas B."/>
            <person name="Abouelleil A."/>
            <person name="Allen A.W."/>
            <person name="Alvarado L."/>
            <person name="Arachchi H.M."/>
            <person name="Berlin A.M."/>
            <person name="Chapman S.B."/>
            <person name="Gainer-Dewar J."/>
            <person name="Goldberg J."/>
            <person name="Griggs A."/>
            <person name="Gujja S."/>
            <person name="Hansen M."/>
            <person name="Howarth C."/>
            <person name="Imamovic A."/>
            <person name="Ireland A."/>
            <person name="Larimer J."/>
            <person name="McCowan C."/>
            <person name="Murphy C."/>
            <person name="Pearson M."/>
            <person name="Poon T.W."/>
            <person name="Priest M."/>
            <person name="Roberts A."/>
            <person name="Saif S."/>
            <person name="Shea T."/>
            <person name="Sisk P."/>
            <person name="Sykes S."/>
            <person name="Wortman J."/>
            <person name="Nusbaum C."/>
            <person name="Birren B."/>
        </authorList>
    </citation>
    <scope>NUCLEOTIDE SEQUENCE [LARGE SCALE GENOMIC DNA]</scope>
    <source>
        <strain evidence="2">MINIMUS1</strain>
    </source>
</reference>
<dbReference type="AlphaFoldDB" id="A0A182W5C8"/>
<accession>A0A182W5C8</accession>
<evidence type="ECO:0000313" key="1">
    <source>
        <dbReference type="EnsemblMetazoa" id="AMIN005544-PA"/>
    </source>
</evidence>
<dbReference type="VEuPathDB" id="VectorBase:AMIN005544"/>
<sequence>MENQGANEVEPIDPTVCVVCKLPLVSRCKYCRRDDHRGVCDYTVDEVQVNQQFLCFRNSMVDPVIDWLVPRALRQGQVPNA</sequence>
<evidence type="ECO:0000313" key="2">
    <source>
        <dbReference type="Proteomes" id="UP000075920"/>
    </source>
</evidence>
<reference evidence="1" key="2">
    <citation type="submission" date="2020-05" db="UniProtKB">
        <authorList>
            <consortium name="EnsemblMetazoa"/>
        </authorList>
    </citation>
    <scope>IDENTIFICATION</scope>
    <source>
        <strain evidence="1">MINIMUS1</strain>
    </source>
</reference>